<dbReference type="InterPro" id="IPR050271">
    <property type="entry name" value="UDP-glycosyltransferase"/>
</dbReference>
<evidence type="ECO:0000313" key="6">
    <source>
        <dbReference type="Proteomes" id="UP001152622"/>
    </source>
</evidence>
<keyword evidence="2" id="KW-0328">Glycosyltransferase</keyword>
<dbReference type="PANTHER" id="PTHR48043:SF63">
    <property type="entry name" value="UDP GLUCURONOSYLTRANSFERASE 5 FAMILY, POLYPEPTIDE F1-RELATED"/>
    <property type="match status" value="1"/>
</dbReference>
<feature type="chain" id="PRO_5040517126" description="UDP-glucuronosyltransferase" evidence="4">
    <location>
        <begin position="21"/>
        <end position="189"/>
    </location>
</feature>
<accession>A0A9Q1FZN0</accession>
<dbReference type="InterPro" id="IPR002213">
    <property type="entry name" value="UDP_glucos_trans"/>
</dbReference>
<keyword evidence="3" id="KW-0808">Transferase</keyword>
<dbReference type="SUPFAM" id="SSF53756">
    <property type="entry name" value="UDP-Glycosyltransferase/glycogen phosphorylase"/>
    <property type="match status" value="1"/>
</dbReference>
<dbReference type="AlphaFoldDB" id="A0A9Q1FZN0"/>
<dbReference type="EMBL" id="JAINUF010000003">
    <property type="protein sequence ID" value="KAJ8370131.1"/>
    <property type="molecule type" value="Genomic_DNA"/>
</dbReference>
<dbReference type="Proteomes" id="UP001152622">
    <property type="component" value="Chromosome 3"/>
</dbReference>
<proteinExistence type="inferred from homology"/>
<evidence type="ECO:0000256" key="1">
    <source>
        <dbReference type="ARBA" id="ARBA00009995"/>
    </source>
</evidence>
<comment type="caution">
    <text evidence="5">The sequence shown here is derived from an EMBL/GenBank/DDBJ whole genome shotgun (WGS) entry which is preliminary data.</text>
</comment>
<keyword evidence="4" id="KW-0732">Signal</keyword>
<evidence type="ECO:0000256" key="4">
    <source>
        <dbReference type="SAM" id="SignalP"/>
    </source>
</evidence>
<evidence type="ECO:0000256" key="3">
    <source>
        <dbReference type="ARBA" id="ARBA00022679"/>
    </source>
</evidence>
<feature type="non-terminal residue" evidence="5">
    <location>
        <position position="189"/>
    </location>
</feature>
<protein>
    <recommendedName>
        <fullName evidence="7">UDP-glucuronosyltransferase</fullName>
    </recommendedName>
</protein>
<reference evidence="5" key="1">
    <citation type="journal article" date="2023" name="Science">
        <title>Genome structures resolve the early diversification of teleost fishes.</title>
        <authorList>
            <person name="Parey E."/>
            <person name="Louis A."/>
            <person name="Montfort J."/>
            <person name="Bouchez O."/>
            <person name="Roques C."/>
            <person name="Iampietro C."/>
            <person name="Lluch J."/>
            <person name="Castinel A."/>
            <person name="Donnadieu C."/>
            <person name="Desvignes T."/>
            <person name="Floi Bucao C."/>
            <person name="Jouanno E."/>
            <person name="Wen M."/>
            <person name="Mejri S."/>
            <person name="Dirks R."/>
            <person name="Jansen H."/>
            <person name="Henkel C."/>
            <person name="Chen W.J."/>
            <person name="Zahm M."/>
            <person name="Cabau C."/>
            <person name="Klopp C."/>
            <person name="Thompson A.W."/>
            <person name="Robinson-Rechavi M."/>
            <person name="Braasch I."/>
            <person name="Lecointre G."/>
            <person name="Bobe J."/>
            <person name="Postlethwait J.H."/>
            <person name="Berthelot C."/>
            <person name="Roest Crollius H."/>
            <person name="Guiguen Y."/>
        </authorList>
    </citation>
    <scope>NUCLEOTIDE SEQUENCE</scope>
    <source>
        <strain evidence="5">WJC10195</strain>
    </source>
</reference>
<name>A0A9Q1FZN0_SYNKA</name>
<dbReference type="Gene3D" id="3.40.50.2000">
    <property type="entry name" value="Glycogen Phosphorylase B"/>
    <property type="match status" value="1"/>
</dbReference>
<keyword evidence="6" id="KW-1185">Reference proteome</keyword>
<evidence type="ECO:0008006" key="7">
    <source>
        <dbReference type="Google" id="ProtNLM"/>
    </source>
</evidence>
<comment type="similarity">
    <text evidence="1">Belongs to the UDP-glycosyltransferase family.</text>
</comment>
<evidence type="ECO:0000256" key="2">
    <source>
        <dbReference type="ARBA" id="ARBA00022676"/>
    </source>
</evidence>
<dbReference type="GO" id="GO:0008194">
    <property type="term" value="F:UDP-glycosyltransferase activity"/>
    <property type="evidence" value="ECO:0007669"/>
    <property type="project" value="InterPro"/>
</dbReference>
<sequence>MVILFVALLLLLLAGSGSKGGRVLVYPVDGSHWLNMRILVEALHTQGHQVTVLRSSTSWYVSEHSPHYSSITVHQDTVQNIESEDFMSSFLHRSLEIRKQGGSPLAFLALYSNLFHMLTGNHMAVAHMARTMLKDQALMQRLREACFDLVLTDPVFPLGVLVAQYLQLPLVLNVRWIPHGEGHFAIAPS</sequence>
<gene>
    <name evidence="5" type="ORF">SKAU_G00101590</name>
</gene>
<feature type="signal peptide" evidence="4">
    <location>
        <begin position="1"/>
        <end position="20"/>
    </location>
</feature>
<dbReference type="Pfam" id="PF00201">
    <property type="entry name" value="UDPGT"/>
    <property type="match status" value="1"/>
</dbReference>
<dbReference type="PANTHER" id="PTHR48043">
    <property type="entry name" value="EG:EG0003.4 PROTEIN-RELATED"/>
    <property type="match status" value="1"/>
</dbReference>
<dbReference type="OrthoDB" id="5835829at2759"/>
<evidence type="ECO:0000313" key="5">
    <source>
        <dbReference type="EMBL" id="KAJ8370131.1"/>
    </source>
</evidence>
<organism evidence="5 6">
    <name type="scientific">Synaphobranchus kaupii</name>
    <name type="common">Kaup's arrowtooth eel</name>
    <dbReference type="NCBI Taxonomy" id="118154"/>
    <lineage>
        <taxon>Eukaryota</taxon>
        <taxon>Metazoa</taxon>
        <taxon>Chordata</taxon>
        <taxon>Craniata</taxon>
        <taxon>Vertebrata</taxon>
        <taxon>Euteleostomi</taxon>
        <taxon>Actinopterygii</taxon>
        <taxon>Neopterygii</taxon>
        <taxon>Teleostei</taxon>
        <taxon>Anguilliformes</taxon>
        <taxon>Synaphobranchidae</taxon>
        <taxon>Synaphobranchus</taxon>
    </lineage>
</organism>